<feature type="region of interest" description="Disordered" evidence="1">
    <location>
        <begin position="486"/>
        <end position="507"/>
    </location>
</feature>
<proteinExistence type="predicted"/>
<evidence type="ECO:0000256" key="1">
    <source>
        <dbReference type="SAM" id="MobiDB-lite"/>
    </source>
</evidence>
<dbReference type="Pfam" id="PF20579">
    <property type="entry name" value="LapA"/>
    <property type="match status" value="1"/>
</dbReference>
<evidence type="ECO:0000313" key="4">
    <source>
        <dbReference type="Proteomes" id="UP000221384"/>
    </source>
</evidence>
<dbReference type="RefSeq" id="WP_196778785.1">
    <property type="nucleotide sequence ID" value="NZ_NWVW01000018.1"/>
</dbReference>
<organism evidence="3 4">
    <name type="scientific">Malaciobacter canalis</name>
    <dbReference type="NCBI Taxonomy" id="1912871"/>
    <lineage>
        <taxon>Bacteria</taxon>
        <taxon>Pseudomonadati</taxon>
        <taxon>Campylobacterota</taxon>
        <taxon>Epsilonproteobacteria</taxon>
        <taxon>Campylobacterales</taxon>
        <taxon>Arcobacteraceae</taxon>
        <taxon>Malaciobacter</taxon>
    </lineage>
</organism>
<name>A0ABX4LRC3_9BACT</name>
<evidence type="ECO:0000313" key="3">
    <source>
        <dbReference type="EMBL" id="PHO08903.1"/>
    </source>
</evidence>
<gene>
    <name evidence="3" type="ORF">CPG37_12275</name>
</gene>
<evidence type="ECO:0000259" key="2">
    <source>
        <dbReference type="Pfam" id="PF20579"/>
    </source>
</evidence>
<comment type="caution">
    <text evidence="3">The sequence shown here is derived from an EMBL/GenBank/DDBJ whole genome shotgun (WGS) entry which is preliminary data.</text>
</comment>
<sequence>MLKLMIKEANGEVKSLDVTENLVISPKAGQQFYFNNLDGHKYTMSLQDSEKSVVLNMDLGTTKVKIIFKNIVDSILEENIEDKNILGIIKDQEGLDELNQTVLNDDFKGDDVIKSLKDLLAQSSINPEETNGVIIDDFGSLTSVLEAAAAGGAEGDTSTFRPINFNDADDVNILGGRSRLDTQLDGLDSNIPDRDGTPGNGAGDTEVTITLSATSQITEDDNSITYTANLSTPALADMTITLSNGAVINISAGSTTGSVVASITPDPDVYKEDDITIDVTVSGTSGGGFDIVNSDTTASTTITDTIDTTNATLTSSISGDEDGATVTYKITLDTAPTNDETFTFKVDGVEQTIIVKAGETTGIVTIDFMDPDSIKDTTIIPKATDLEAVDEDGASNYENLQLVNNSKDETVEDSIDTTTVTVGNATVNEDATSATVEVKLEGHNFKDGETVTVKLSDGTEVTFTENGTKDATITVTADSDSIKEADSTTSITAEVSSSAGEIENPVV</sequence>
<dbReference type="Proteomes" id="UP000221384">
    <property type="component" value="Unassembled WGS sequence"/>
</dbReference>
<reference evidence="3 4" key="1">
    <citation type="submission" date="2017-09" db="EMBL/GenBank/DDBJ databases">
        <authorList>
            <person name="Perez-Cataluna A."/>
            <person name="Figueras M.J."/>
            <person name="Salas-Masso N."/>
        </authorList>
    </citation>
    <scope>NUCLEOTIDE SEQUENCE [LARGE SCALE GENOMIC DNA]</scope>
    <source>
        <strain evidence="3 4">F138-33</strain>
    </source>
</reference>
<keyword evidence="4" id="KW-1185">Reference proteome</keyword>
<dbReference type="EMBL" id="NWVW01000018">
    <property type="protein sequence ID" value="PHO08903.1"/>
    <property type="molecule type" value="Genomic_DNA"/>
</dbReference>
<feature type="domain" description="LapA adhesin" evidence="2">
    <location>
        <begin position="207"/>
        <end position="305"/>
    </location>
</feature>
<protein>
    <recommendedName>
        <fullName evidence="2">LapA adhesin domain-containing protein</fullName>
    </recommendedName>
</protein>
<dbReference type="InterPro" id="IPR046779">
    <property type="entry name" value="LapA_adhesin_dom"/>
</dbReference>
<accession>A0ABX4LRC3</accession>
<feature type="compositionally biased region" description="Polar residues" evidence="1">
    <location>
        <begin position="487"/>
        <end position="499"/>
    </location>
</feature>
<feature type="non-terminal residue" evidence="3">
    <location>
        <position position="507"/>
    </location>
</feature>